<reference evidence="2" key="1">
    <citation type="submission" date="2022-11" db="EMBL/GenBank/DDBJ databases">
        <authorList>
            <person name="Kikuchi T."/>
        </authorList>
    </citation>
    <scope>NUCLEOTIDE SEQUENCE</scope>
    <source>
        <strain evidence="2">PS1010</strain>
    </source>
</reference>
<proteinExistence type="predicted"/>
<accession>A0A9P1IJZ8</accession>
<dbReference type="Proteomes" id="UP001152747">
    <property type="component" value="Unassembled WGS sequence"/>
</dbReference>
<protein>
    <submittedName>
        <fullName evidence="2">Uncharacterized protein</fullName>
    </submittedName>
</protein>
<evidence type="ECO:0000256" key="1">
    <source>
        <dbReference type="SAM" id="SignalP"/>
    </source>
</evidence>
<feature type="chain" id="PRO_5040258336" evidence="1">
    <location>
        <begin position="19"/>
        <end position="124"/>
    </location>
</feature>
<gene>
    <name evidence="2" type="ORF">CAMP_LOCUS8480</name>
</gene>
<evidence type="ECO:0000313" key="2">
    <source>
        <dbReference type="EMBL" id="CAI5445843.1"/>
    </source>
</evidence>
<keyword evidence="1" id="KW-0732">Signal</keyword>
<comment type="caution">
    <text evidence="2">The sequence shown here is derived from an EMBL/GenBank/DDBJ whole genome shotgun (WGS) entry which is preliminary data.</text>
</comment>
<feature type="signal peptide" evidence="1">
    <location>
        <begin position="1"/>
        <end position="18"/>
    </location>
</feature>
<dbReference type="OrthoDB" id="5846317at2759"/>
<keyword evidence="3" id="KW-1185">Reference proteome</keyword>
<dbReference type="AlphaFoldDB" id="A0A9P1IJZ8"/>
<dbReference type="EMBL" id="CANHGI010000003">
    <property type="protein sequence ID" value="CAI5445843.1"/>
    <property type="molecule type" value="Genomic_DNA"/>
</dbReference>
<evidence type="ECO:0000313" key="3">
    <source>
        <dbReference type="Proteomes" id="UP001152747"/>
    </source>
</evidence>
<organism evidence="2 3">
    <name type="scientific">Caenorhabditis angaria</name>
    <dbReference type="NCBI Taxonomy" id="860376"/>
    <lineage>
        <taxon>Eukaryota</taxon>
        <taxon>Metazoa</taxon>
        <taxon>Ecdysozoa</taxon>
        <taxon>Nematoda</taxon>
        <taxon>Chromadorea</taxon>
        <taxon>Rhabditida</taxon>
        <taxon>Rhabditina</taxon>
        <taxon>Rhabditomorpha</taxon>
        <taxon>Rhabditoidea</taxon>
        <taxon>Rhabditidae</taxon>
        <taxon>Peloderinae</taxon>
        <taxon>Caenorhabditis</taxon>
    </lineage>
</organism>
<name>A0A9P1IJZ8_9PELO</name>
<sequence length="124" mass="13580">MKHYICFLIFSCFLAVDATLFNGACGCAPVTLPPLCLPPPPPICFTTIQLPPIQIPTIQLPRIELPQPCCPTCACGGRKKRDASEIDEKTTAIENSACNSDELLSIMKTEMKSKKFFGNQNQFG</sequence>